<dbReference type="GO" id="GO:0005876">
    <property type="term" value="C:spindle microtubule"/>
    <property type="evidence" value="ECO:0007669"/>
    <property type="project" value="TreeGrafter"/>
</dbReference>
<dbReference type="PANTHER" id="PTHR47970:SF12">
    <property type="entry name" value="KINESIN FAMILY MEMBER 11"/>
    <property type="match status" value="1"/>
</dbReference>
<dbReference type="GO" id="GO:0051231">
    <property type="term" value="P:spindle elongation"/>
    <property type="evidence" value="ECO:0007669"/>
    <property type="project" value="TreeGrafter"/>
</dbReference>
<dbReference type="Gene3D" id="3.40.850.10">
    <property type="entry name" value="Kinesin motor domain"/>
    <property type="match status" value="1"/>
</dbReference>
<dbReference type="InterPro" id="IPR027417">
    <property type="entry name" value="P-loop_NTPase"/>
</dbReference>
<dbReference type="FunFam" id="3.40.850.10:FF:000019">
    <property type="entry name" value="Kinesin-like protein KIN-5D"/>
    <property type="match status" value="1"/>
</dbReference>
<keyword evidence="5 9" id="KW-0067">ATP-binding</keyword>
<keyword evidence="10" id="KW-0175">Coiled coil</keyword>
<feature type="domain" description="Kinesin motor" evidence="12">
    <location>
        <begin position="8"/>
        <end position="348"/>
    </location>
</feature>
<evidence type="ECO:0000256" key="9">
    <source>
        <dbReference type="PROSITE-ProRule" id="PRU00283"/>
    </source>
</evidence>
<evidence type="ECO:0000256" key="1">
    <source>
        <dbReference type="ARBA" id="ARBA00004245"/>
    </source>
</evidence>
<dbReference type="GO" id="GO:0008017">
    <property type="term" value="F:microtubule binding"/>
    <property type="evidence" value="ECO:0007669"/>
    <property type="project" value="InterPro"/>
</dbReference>
<evidence type="ECO:0000313" key="13">
    <source>
        <dbReference type="EMBL" id="GFH51965.1"/>
    </source>
</evidence>
<name>A0AAD3H697_9STRA</name>
<feature type="coiled-coil region" evidence="10">
    <location>
        <begin position="726"/>
        <end position="756"/>
    </location>
</feature>
<comment type="caution">
    <text evidence="13">The sequence shown here is derived from an EMBL/GenBank/DDBJ whole genome shotgun (WGS) entry which is preliminary data.</text>
</comment>
<dbReference type="InterPro" id="IPR036961">
    <property type="entry name" value="Kinesin_motor_dom_sf"/>
</dbReference>
<comment type="subcellular location">
    <subcellularLocation>
        <location evidence="1">Cytoplasm</location>
        <location evidence="1">Cytoskeleton</location>
    </subcellularLocation>
</comment>
<accession>A0AAD3H697</accession>
<keyword evidence="4 9" id="KW-0547">Nucleotide-binding</keyword>
<dbReference type="InterPro" id="IPR019821">
    <property type="entry name" value="Kinesin_motor_CS"/>
</dbReference>
<feature type="region of interest" description="Disordered" evidence="11">
    <location>
        <begin position="1133"/>
        <end position="1152"/>
    </location>
</feature>
<proteinExistence type="inferred from homology"/>
<keyword evidence="2" id="KW-0963">Cytoplasm</keyword>
<dbReference type="PANTHER" id="PTHR47970">
    <property type="entry name" value="KINESIN-LIKE PROTEIN KIF11"/>
    <property type="match status" value="1"/>
</dbReference>
<protein>
    <recommendedName>
        <fullName evidence="12">Kinesin motor domain-containing protein</fullName>
    </recommendedName>
</protein>
<dbReference type="PROSITE" id="PS50067">
    <property type="entry name" value="KINESIN_MOTOR_2"/>
    <property type="match status" value="1"/>
</dbReference>
<evidence type="ECO:0000259" key="12">
    <source>
        <dbReference type="PROSITE" id="PS50067"/>
    </source>
</evidence>
<dbReference type="GO" id="GO:0005524">
    <property type="term" value="F:ATP binding"/>
    <property type="evidence" value="ECO:0007669"/>
    <property type="project" value="UniProtKB-UniRule"/>
</dbReference>
<dbReference type="EMBL" id="BLLK01000045">
    <property type="protein sequence ID" value="GFH51965.1"/>
    <property type="molecule type" value="Genomic_DNA"/>
</dbReference>
<evidence type="ECO:0000256" key="8">
    <source>
        <dbReference type="ARBA" id="ARBA00034704"/>
    </source>
</evidence>
<dbReference type="Pfam" id="PF00225">
    <property type="entry name" value="Kinesin"/>
    <property type="match status" value="1"/>
</dbReference>
<feature type="coiled-coil region" evidence="10">
    <location>
        <begin position="386"/>
        <end position="462"/>
    </location>
</feature>
<dbReference type="GO" id="GO:0072686">
    <property type="term" value="C:mitotic spindle"/>
    <property type="evidence" value="ECO:0007669"/>
    <property type="project" value="TreeGrafter"/>
</dbReference>
<dbReference type="PROSITE" id="PS00411">
    <property type="entry name" value="KINESIN_MOTOR_1"/>
    <property type="match status" value="1"/>
</dbReference>
<dbReference type="AlphaFoldDB" id="A0AAD3H697"/>
<evidence type="ECO:0000256" key="6">
    <source>
        <dbReference type="ARBA" id="ARBA00023175"/>
    </source>
</evidence>
<organism evidence="13 14">
    <name type="scientific">Chaetoceros tenuissimus</name>
    <dbReference type="NCBI Taxonomy" id="426638"/>
    <lineage>
        <taxon>Eukaryota</taxon>
        <taxon>Sar</taxon>
        <taxon>Stramenopiles</taxon>
        <taxon>Ochrophyta</taxon>
        <taxon>Bacillariophyta</taxon>
        <taxon>Coscinodiscophyceae</taxon>
        <taxon>Chaetocerotophycidae</taxon>
        <taxon>Chaetocerotales</taxon>
        <taxon>Chaetocerotaceae</taxon>
        <taxon>Chaetoceros</taxon>
    </lineage>
</organism>
<evidence type="ECO:0000256" key="2">
    <source>
        <dbReference type="ARBA" id="ARBA00022490"/>
    </source>
</evidence>
<evidence type="ECO:0000313" key="14">
    <source>
        <dbReference type="Proteomes" id="UP001054902"/>
    </source>
</evidence>
<dbReference type="GO" id="GO:0090307">
    <property type="term" value="P:mitotic spindle assembly"/>
    <property type="evidence" value="ECO:0007669"/>
    <property type="project" value="TreeGrafter"/>
</dbReference>
<dbReference type="GO" id="GO:0008574">
    <property type="term" value="F:plus-end-directed microtubule motor activity"/>
    <property type="evidence" value="ECO:0007669"/>
    <property type="project" value="TreeGrafter"/>
</dbReference>
<keyword evidence="14" id="KW-1185">Reference proteome</keyword>
<dbReference type="PRINTS" id="PR00380">
    <property type="entry name" value="KINESINHEAVY"/>
</dbReference>
<keyword evidence="3" id="KW-0493">Microtubule</keyword>
<evidence type="ECO:0000256" key="11">
    <source>
        <dbReference type="SAM" id="MobiDB-lite"/>
    </source>
</evidence>
<feature type="binding site" evidence="9">
    <location>
        <begin position="92"/>
        <end position="99"/>
    </location>
    <ligand>
        <name>ATP</name>
        <dbReference type="ChEBI" id="CHEBI:30616"/>
    </ligand>
</feature>
<dbReference type="SMART" id="SM00129">
    <property type="entry name" value="KISc"/>
    <property type="match status" value="1"/>
</dbReference>
<sequence length="1152" mass="130351">MSDIQEEKVKVLVRLRPLTEEERKHGTRPSISASTEKRTVTAIKGHGMQKVVYSFDSVYTAFATQREIFQDSVVDVIDDVMKGYTSTIIAYGQTGTGKTYTTEGDISEPAAYGIIPRSITKIFETLEGVLYQKNRVTCSYLEIYNEELTDLFGEVNNDQKLEIMNDGDGTILKGLTEKVVKNPDDVLSLIRKAVQHRRIGETKLNKQSSRSHCIFSVNVYSTKNDAITGTLVDYHGKLNMVDLAGSECAKAADLGSRSHPSSSERERERKNINKSLLTLGRVITAVRNASQGNKSMRIPYRDSKLTRVLQNAIGGTSKTVIIATVSPADSAISESISTLNYAQAANGIVNKPIIDSKQKLSKNFKATDSTTPDNSVQQWYDLECKLKYMEAQLEEAQSALNRKNQQQQVLIDRVAIMEKEVLKKEKIIKQAVEKIDSLDRMLEKERKEKRKIIEELEKKQIALTKTEALLVATRETERKLTEEAQDLITAVELSVEDTSKFHEMVEHERKEELVRKQATSEFQRDSIDALKNIEKKLNLIPVQEKELFTSLVQESNKEAKLNQESLVKIVNVLKDINSDVKTFLDDAKNRDLPALADSHLRSVKNEVREMKSMVDKTISTNKSENELHIQRLENSSKEIETRHSNTKKHAEDMMSTTASRIKKSSKNISGMAERMMDSVSTFATSISTTRQVLCDLINDMDKQTKSSMNMISESSVSQSLELKNVVELLNGSMQGYNEAKATLEEENKLLSQLASDQHGDIMRQKDLFVQQRQVFEAAYEYQKEMHSMAIKRVMSSVQDMLSSEFDKLNEENEKRMHAMRMENNSMIEMNEKIDETSRRMVNGVYESNNKLASNIEFLHSNDVQVMKQAYNSSEISERIKAEAETQKNDVMDVSRSFLSKLDQMSSYENDALSNLVKVDESKQQLLSEQENLNNFVTSNVTKLVESHTKSEQMITKMIVPETIGVLNGKQNADELMFSDLSNRMNNLELSSLENKQNITSVAAEISAATQNLQNKIVGKCSSFHKATVTTRKRDIESHRVKFVEHATTHMKSLRTNSKSAHDSCKTVYNHLDSYAKEVIRVQESTRPAEGMVPITYNKKLSTTPPDHVIFASLNADDHFEQDENKNIMITTGANSKLKRQQRSPDSPIKVNL</sequence>
<keyword evidence="7" id="KW-0206">Cytoskeleton</keyword>
<dbReference type="Proteomes" id="UP001054902">
    <property type="component" value="Unassembled WGS sequence"/>
</dbReference>
<evidence type="ECO:0000256" key="7">
    <source>
        <dbReference type="ARBA" id="ARBA00023212"/>
    </source>
</evidence>
<keyword evidence="6 9" id="KW-0505">Motor protein</keyword>
<evidence type="ECO:0000256" key="4">
    <source>
        <dbReference type="ARBA" id="ARBA00022741"/>
    </source>
</evidence>
<dbReference type="SUPFAM" id="SSF52540">
    <property type="entry name" value="P-loop containing nucleoside triphosphate hydrolases"/>
    <property type="match status" value="1"/>
</dbReference>
<comment type="similarity">
    <text evidence="8">Belongs to the TRAFAC class myosin-kinesin ATPase superfamily. Kinesin family. KIN-5/BimC subfamily.</text>
</comment>
<dbReference type="GO" id="GO:0007018">
    <property type="term" value="P:microtubule-based movement"/>
    <property type="evidence" value="ECO:0007669"/>
    <property type="project" value="InterPro"/>
</dbReference>
<dbReference type="InterPro" id="IPR001752">
    <property type="entry name" value="Kinesin_motor_dom"/>
</dbReference>
<dbReference type="InterPro" id="IPR047149">
    <property type="entry name" value="KIF11-like"/>
</dbReference>
<gene>
    <name evidence="13" type="ORF">CTEN210_08441</name>
</gene>
<evidence type="ECO:0000256" key="3">
    <source>
        <dbReference type="ARBA" id="ARBA00022701"/>
    </source>
</evidence>
<evidence type="ECO:0000256" key="10">
    <source>
        <dbReference type="SAM" id="Coils"/>
    </source>
</evidence>
<reference evidence="13 14" key="1">
    <citation type="journal article" date="2021" name="Sci. Rep.">
        <title>The genome of the diatom Chaetoceros tenuissimus carries an ancient integrated fragment of an extant virus.</title>
        <authorList>
            <person name="Hongo Y."/>
            <person name="Kimura K."/>
            <person name="Takaki Y."/>
            <person name="Yoshida Y."/>
            <person name="Baba S."/>
            <person name="Kobayashi G."/>
            <person name="Nagasaki K."/>
            <person name="Hano T."/>
            <person name="Tomaru Y."/>
        </authorList>
    </citation>
    <scope>NUCLEOTIDE SEQUENCE [LARGE SCALE GENOMIC DNA]</scope>
    <source>
        <strain evidence="13 14">NIES-3715</strain>
    </source>
</reference>
<evidence type="ECO:0000256" key="5">
    <source>
        <dbReference type="ARBA" id="ARBA00022840"/>
    </source>
</evidence>